<protein>
    <submittedName>
        <fullName evidence="1">RHS repeat-associated core domain-containing protein</fullName>
    </submittedName>
</protein>
<proteinExistence type="predicted"/>
<gene>
    <name evidence="1" type="ORF">AAG747_28810</name>
</gene>
<accession>A0AAW9S9X4</accession>
<dbReference type="InterPro" id="IPR050708">
    <property type="entry name" value="T6SS_VgrG/RHS"/>
</dbReference>
<organism evidence="1 2">
    <name type="scientific">Rapidithrix thailandica</name>
    <dbReference type="NCBI Taxonomy" id="413964"/>
    <lineage>
        <taxon>Bacteria</taxon>
        <taxon>Pseudomonadati</taxon>
        <taxon>Bacteroidota</taxon>
        <taxon>Cytophagia</taxon>
        <taxon>Cytophagales</taxon>
        <taxon>Flammeovirgaceae</taxon>
        <taxon>Rapidithrix</taxon>
    </lineage>
</organism>
<dbReference type="RefSeq" id="WP_346824728.1">
    <property type="nucleotide sequence ID" value="NZ_JBDKWZ010000031.1"/>
</dbReference>
<evidence type="ECO:0000313" key="1">
    <source>
        <dbReference type="EMBL" id="MEN7551950.1"/>
    </source>
</evidence>
<dbReference type="Proteomes" id="UP001403385">
    <property type="component" value="Unassembled WGS sequence"/>
</dbReference>
<sequence length="219" mass="24657">MGNLVWQVELNIYGKIRTLVKGSAQDCPFRYQRQYEDAETGLYYNRFRYYSPESGTYISQDPIGLAGNNPNIYAYTKDSNVWIDIFGLDCNSLGEWGEKFAKEQLEGSGKYKRVFPVQNKSNNGIDLVGQRHDGKFDFFEVKTTGVGKDAKGNRRAVGLSDRQRNSTFFVDDVLTKAQGGGYGVSPQLATQMKNNIGNKRIIDVFVDNGKVNSVLTSIW</sequence>
<name>A0AAW9S9X4_9BACT</name>
<keyword evidence="2" id="KW-1185">Reference proteome</keyword>
<dbReference type="PRINTS" id="PR00394">
    <property type="entry name" value="RHSPROTEIN"/>
</dbReference>
<dbReference type="PANTHER" id="PTHR32305:SF15">
    <property type="entry name" value="PROTEIN RHSA-RELATED"/>
    <property type="match status" value="1"/>
</dbReference>
<comment type="caution">
    <text evidence="1">The sequence shown here is derived from an EMBL/GenBank/DDBJ whole genome shotgun (WGS) entry which is preliminary data.</text>
</comment>
<reference evidence="1 2" key="1">
    <citation type="submission" date="2024-04" db="EMBL/GenBank/DDBJ databases">
        <title>Novel genus in family Flammeovirgaceae.</title>
        <authorList>
            <person name="Nguyen T.H."/>
            <person name="Vuong T.Q."/>
            <person name="Le H."/>
            <person name="Kim S.-G."/>
        </authorList>
    </citation>
    <scope>NUCLEOTIDE SEQUENCE [LARGE SCALE GENOMIC DNA]</scope>
    <source>
        <strain evidence="1 2">JCM 23209</strain>
    </source>
</reference>
<dbReference type="AlphaFoldDB" id="A0AAW9S9X4"/>
<dbReference type="Gene3D" id="2.180.10.10">
    <property type="entry name" value="RHS repeat-associated core"/>
    <property type="match status" value="1"/>
</dbReference>
<dbReference type="NCBIfam" id="TIGR03696">
    <property type="entry name" value="Rhs_assc_core"/>
    <property type="match status" value="1"/>
</dbReference>
<dbReference type="EMBL" id="JBDKWZ010000031">
    <property type="protein sequence ID" value="MEN7551950.1"/>
    <property type="molecule type" value="Genomic_DNA"/>
</dbReference>
<dbReference type="PANTHER" id="PTHR32305">
    <property type="match status" value="1"/>
</dbReference>
<dbReference type="InterPro" id="IPR022385">
    <property type="entry name" value="Rhs_assc_core"/>
</dbReference>
<evidence type="ECO:0000313" key="2">
    <source>
        <dbReference type="Proteomes" id="UP001403385"/>
    </source>
</evidence>